<dbReference type="STRING" id="980251.GCA_001642875_01134"/>
<name>A0A5B9PGZ6_9BACT</name>
<accession>A0A5B9PGZ6</accession>
<keyword evidence="3" id="KW-1185">Reference proteome</keyword>
<feature type="domain" description="TadE-like" evidence="1">
    <location>
        <begin position="22"/>
        <end position="64"/>
    </location>
</feature>
<gene>
    <name evidence="2" type="ORF">MFFC18_44350</name>
</gene>
<dbReference type="Pfam" id="PF07811">
    <property type="entry name" value="TadE"/>
    <property type="match status" value="1"/>
</dbReference>
<dbReference type="AlphaFoldDB" id="A0A5B9PGZ6"/>
<evidence type="ECO:0000259" key="1">
    <source>
        <dbReference type="Pfam" id="PF07811"/>
    </source>
</evidence>
<dbReference type="RefSeq" id="WP_084417012.1">
    <property type="nucleotide sequence ID" value="NZ_CP042912.1"/>
</dbReference>
<evidence type="ECO:0000313" key="2">
    <source>
        <dbReference type="EMBL" id="QEG24515.1"/>
    </source>
</evidence>
<dbReference type="EMBL" id="CP042912">
    <property type="protein sequence ID" value="QEG24515.1"/>
    <property type="molecule type" value="Genomic_DNA"/>
</dbReference>
<proteinExistence type="predicted"/>
<dbReference type="Proteomes" id="UP000322214">
    <property type="component" value="Chromosome"/>
</dbReference>
<protein>
    <submittedName>
        <fullName evidence="2">TadE-like protein</fullName>
    </submittedName>
</protein>
<reference evidence="2 3" key="1">
    <citation type="submission" date="2019-08" db="EMBL/GenBank/DDBJ databases">
        <title>Deep-cultivation of Planctomycetes and their phenomic and genomic characterization uncovers novel biology.</title>
        <authorList>
            <person name="Wiegand S."/>
            <person name="Jogler M."/>
            <person name="Boedeker C."/>
            <person name="Pinto D."/>
            <person name="Vollmers J."/>
            <person name="Rivas-Marin E."/>
            <person name="Kohn T."/>
            <person name="Peeters S.H."/>
            <person name="Heuer A."/>
            <person name="Rast P."/>
            <person name="Oberbeckmann S."/>
            <person name="Bunk B."/>
            <person name="Jeske O."/>
            <person name="Meyerdierks A."/>
            <person name="Storesund J.E."/>
            <person name="Kallscheuer N."/>
            <person name="Luecker S."/>
            <person name="Lage O.M."/>
            <person name="Pohl T."/>
            <person name="Merkel B.J."/>
            <person name="Hornburger P."/>
            <person name="Mueller R.-W."/>
            <person name="Bruemmer F."/>
            <person name="Labrenz M."/>
            <person name="Spormann A.M."/>
            <person name="Op den Camp H."/>
            <person name="Overmann J."/>
            <person name="Amann R."/>
            <person name="Jetten M.S.M."/>
            <person name="Mascher T."/>
            <person name="Medema M.H."/>
            <person name="Devos D.P."/>
            <person name="Kaster A.-K."/>
            <person name="Ovreas L."/>
            <person name="Rohde M."/>
            <person name="Galperin M.Y."/>
            <person name="Jogler C."/>
        </authorList>
    </citation>
    <scope>NUCLEOTIDE SEQUENCE [LARGE SCALE GENOMIC DNA]</scope>
    <source>
        <strain evidence="2 3">FC18</strain>
    </source>
</reference>
<dbReference type="KEGG" id="mff:MFFC18_44350"/>
<sequence>MNLPTMKKTRALTSNKNNTRRGAAVAELAVCLPMFLLVLTATLDICGMFYVQQTLKISAYEGARVGIVPESESENVVFQCENLLDAQGVKGYSIVLDPPDPQTLTVGDYFTVTVEADYAQNAIAGSLYPGKLLTKSVTLRVE</sequence>
<dbReference type="InterPro" id="IPR012495">
    <property type="entry name" value="TadE-like_dom"/>
</dbReference>
<evidence type="ECO:0000313" key="3">
    <source>
        <dbReference type="Proteomes" id="UP000322214"/>
    </source>
</evidence>
<organism evidence="2 3">
    <name type="scientific">Mariniblastus fucicola</name>
    <dbReference type="NCBI Taxonomy" id="980251"/>
    <lineage>
        <taxon>Bacteria</taxon>
        <taxon>Pseudomonadati</taxon>
        <taxon>Planctomycetota</taxon>
        <taxon>Planctomycetia</taxon>
        <taxon>Pirellulales</taxon>
        <taxon>Pirellulaceae</taxon>
        <taxon>Mariniblastus</taxon>
    </lineage>
</organism>
<dbReference type="OrthoDB" id="276644at2"/>